<dbReference type="Gene3D" id="1.25.10.10">
    <property type="entry name" value="Leucine-rich Repeat Variant"/>
    <property type="match status" value="2"/>
</dbReference>
<proteinExistence type="predicted"/>
<dbReference type="SMART" id="SM00504">
    <property type="entry name" value="Ubox"/>
    <property type="match status" value="1"/>
</dbReference>
<protein>
    <recommendedName>
        <fullName evidence="5 6">U-box domain-containing protein</fullName>
        <ecNumber evidence="5">2.3.2.27</ecNumber>
    </recommendedName>
    <alternativeName>
        <fullName evidence="5">RING-type E3 ubiquitin transferase PUB</fullName>
    </alternativeName>
</protein>
<dbReference type="GO" id="GO:0061630">
    <property type="term" value="F:ubiquitin protein ligase activity"/>
    <property type="evidence" value="ECO:0007669"/>
    <property type="project" value="UniProtKB-UniRule"/>
</dbReference>
<accession>A0A0D9W8S4</accession>
<dbReference type="Pfam" id="PF04564">
    <property type="entry name" value="U-box"/>
    <property type="match status" value="1"/>
</dbReference>
<evidence type="ECO:0000256" key="5">
    <source>
        <dbReference type="RuleBase" id="RU369093"/>
    </source>
</evidence>
<dbReference type="Proteomes" id="UP000032180">
    <property type="component" value="Chromosome 4"/>
</dbReference>
<evidence type="ECO:0000313" key="8">
    <source>
        <dbReference type="Proteomes" id="UP000032180"/>
    </source>
</evidence>
<dbReference type="EnsemblPlants" id="LPERR04G19140.1">
    <property type="protein sequence ID" value="LPERR04G19140.1"/>
    <property type="gene ID" value="LPERR04G19140"/>
</dbReference>
<dbReference type="Pfam" id="PF25598">
    <property type="entry name" value="ARM_PUB"/>
    <property type="match status" value="1"/>
</dbReference>
<evidence type="ECO:0000256" key="4">
    <source>
        <dbReference type="ARBA" id="ARBA00022786"/>
    </source>
</evidence>
<keyword evidence="3 5" id="KW-0808">Transferase</keyword>
<sequence>MEEPPPLFLCPISMELMEDPVTVATGVTYDRRSIERWFFKYGKTTCPATMQRLASFDLTPNHTLKRVIESWFDRASSSSSPSPSAPAPATRVLARERMPSVLAGIEETPFKVTALRNIRSCIAGDEAAREEFVACGGIQVLGRVMSQALAESGVGGGGDFSAFRTCEEAAAVLATLPLADDASVELVLRPECMRPVSVLVQRGSAEARLHAMSMISKISRSSAARDWTTEVVDVIDVDDMVKALLELLSDGGASAKLTSRALDVLLDVTTTAAARSRRAKAVELGAVHVLVELLLDADASASGGDRRVAERSLLLLKRMCKCPEGRLAFAEHGLAVAAVSRAALRVSGLATRLAVNVLWLVSCATAAPPAERVLDDMVTCGAVAKLLALMQVEASSPSTKDKAAKMLRAHGAFWRQYPCFPTDLRDYLKFLN</sequence>
<dbReference type="InterPro" id="IPR045210">
    <property type="entry name" value="RING-Ubox_PUB"/>
</dbReference>
<evidence type="ECO:0000313" key="7">
    <source>
        <dbReference type="EnsemblPlants" id="LPERR04G19140.1"/>
    </source>
</evidence>
<dbReference type="PANTHER" id="PTHR22849:SF166">
    <property type="entry name" value="U-BOX DOMAIN-CONTAINING PROTEIN"/>
    <property type="match status" value="1"/>
</dbReference>
<keyword evidence="4 5" id="KW-0833">Ubl conjugation pathway</keyword>
<reference evidence="7 8" key="1">
    <citation type="submission" date="2012-08" db="EMBL/GenBank/DDBJ databases">
        <title>Oryza genome evolution.</title>
        <authorList>
            <person name="Wing R.A."/>
        </authorList>
    </citation>
    <scope>NUCLEOTIDE SEQUENCE</scope>
</reference>
<evidence type="ECO:0000259" key="6">
    <source>
        <dbReference type="PROSITE" id="PS51698"/>
    </source>
</evidence>
<dbReference type="InterPro" id="IPR013083">
    <property type="entry name" value="Znf_RING/FYVE/PHD"/>
</dbReference>
<dbReference type="CDD" id="cd16664">
    <property type="entry name" value="RING-Ubox_PUB"/>
    <property type="match status" value="1"/>
</dbReference>
<dbReference type="PANTHER" id="PTHR22849">
    <property type="entry name" value="WDSAM1 PROTEIN"/>
    <property type="match status" value="1"/>
</dbReference>
<dbReference type="InterPro" id="IPR003613">
    <property type="entry name" value="Ubox_domain"/>
</dbReference>
<evidence type="ECO:0000256" key="3">
    <source>
        <dbReference type="ARBA" id="ARBA00022679"/>
    </source>
</evidence>
<name>A0A0D9W8S4_9ORYZ</name>
<dbReference type="PROSITE" id="PS51698">
    <property type="entry name" value="U_BOX"/>
    <property type="match status" value="1"/>
</dbReference>
<comment type="catalytic activity">
    <reaction evidence="1 5">
        <text>S-ubiquitinyl-[E2 ubiquitin-conjugating enzyme]-L-cysteine + [acceptor protein]-L-lysine = [E2 ubiquitin-conjugating enzyme]-L-cysteine + N(6)-ubiquitinyl-[acceptor protein]-L-lysine.</text>
        <dbReference type="EC" id="2.3.2.27"/>
    </reaction>
</comment>
<dbReference type="AlphaFoldDB" id="A0A0D9W8S4"/>
<feature type="domain" description="U-box" evidence="6">
    <location>
        <begin position="3"/>
        <end position="78"/>
    </location>
</feature>
<reference evidence="8" key="2">
    <citation type="submission" date="2013-12" db="EMBL/GenBank/DDBJ databases">
        <authorList>
            <person name="Yu Y."/>
            <person name="Lee S."/>
            <person name="de Baynast K."/>
            <person name="Wissotski M."/>
            <person name="Liu L."/>
            <person name="Talag J."/>
            <person name="Goicoechea J."/>
            <person name="Angelova A."/>
            <person name="Jetty R."/>
            <person name="Kudrna D."/>
            <person name="Golser W."/>
            <person name="Rivera L."/>
            <person name="Zhang J."/>
            <person name="Wing R."/>
        </authorList>
    </citation>
    <scope>NUCLEOTIDE SEQUENCE</scope>
</reference>
<evidence type="ECO:0000256" key="1">
    <source>
        <dbReference type="ARBA" id="ARBA00000900"/>
    </source>
</evidence>
<dbReference type="EC" id="2.3.2.27" evidence="5"/>
<dbReference type="UniPathway" id="UPA00143"/>
<dbReference type="InterPro" id="IPR016024">
    <property type="entry name" value="ARM-type_fold"/>
</dbReference>
<dbReference type="InterPro" id="IPR045185">
    <property type="entry name" value="PUB22/23/24-like"/>
</dbReference>
<comment type="pathway">
    <text evidence="2 5">Protein modification; protein ubiquitination.</text>
</comment>
<dbReference type="FunFam" id="3.30.40.10:FF:000442">
    <property type="entry name" value="RING-type E3 ubiquitin transferase"/>
    <property type="match status" value="1"/>
</dbReference>
<reference evidence="7" key="3">
    <citation type="submission" date="2015-04" db="UniProtKB">
        <authorList>
            <consortium name="EnsemblPlants"/>
        </authorList>
    </citation>
    <scope>IDENTIFICATION</scope>
</reference>
<comment type="function">
    <text evidence="5">Functions as an E3 ubiquitin ligase.</text>
</comment>
<dbReference type="eggNOG" id="ENOG502QTKN">
    <property type="taxonomic scope" value="Eukaryota"/>
</dbReference>
<evidence type="ECO:0000256" key="2">
    <source>
        <dbReference type="ARBA" id="ARBA00004906"/>
    </source>
</evidence>
<organism evidence="7 8">
    <name type="scientific">Leersia perrieri</name>
    <dbReference type="NCBI Taxonomy" id="77586"/>
    <lineage>
        <taxon>Eukaryota</taxon>
        <taxon>Viridiplantae</taxon>
        <taxon>Streptophyta</taxon>
        <taxon>Embryophyta</taxon>
        <taxon>Tracheophyta</taxon>
        <taxon>Spermatophyta</taxon>
        <taxon>Magnoliopsida</taxon>
        <taxon>Liliopsida</taxon>
        <taxon>Poales</taxon>
        <taxon>Poaceae</taxon>
        <taxon>BOP clade</taxon>
        <taxon>Oryzoideae</taxon>
        <taxon>Oryzeae</taxon>
        <taxon>Oryzinae</taxon>
        <taxon>Leersia</taxon>
    </lineage>
</organism>
<dbReference type="Gene3D" id="3.30.40.10">
    <property type="entry name" value="Zinc/RING finger domain, C3HC4 (zinc finger)"/>
    <property type="match status" value="1"/>
</dbReference>
<dbReference type="InterPro" id="IPR058678">
    <property type="entry name" value="ARM_PUB"/>
</dbReference>
<dbReference type="GO" id="GO:0016567">
    <property type="term" value="P:protein ubiquitination"/>
    <property type="evidence" value="ECO:0007669"/>
    <property type="project" value="UniProtKB-UniRule"/>
</dbReference>
<dbReference type="SUPFAM" id="SSF48371">
    <property type="entry name" value="ARM repeat"/>
    <property type="match status" value="1"/>
</dbReference>
<keyword evidence="8" id="KW-1185">Reference proteome</keyword>
<dbReference type="SUPFAM" id="SSF57850">
    <property type="entry name" value="RING/U-box"/>
    <property type="match status" value="1"/>
</dbReference>
<dbReference type="Gramene" id="LPERR04G19140.1">
    <property type="protein sequence ID" value="LPERR04G19140.1"/>
    <property type="gene ID" value="LPERR04G19140"/>
</dbReference>
<dbReference type="HOGENOM" id="CLU_006348_1_1_1"/>
<dbReference type="InterPro" id="IPR011989">
    <property type="entry name" value="ARM-like"/>
</dbReference>
<dbReference type="STRING" id="77586.A0A0D9W8S4"/>